<evidence type="ECO:0000313" key="2">
    <source>
        <dbReference type="EMBL" id="CAD7453662.1"/>
    </source>
</evidence>
<reference evidence="2" key="1">
    <citation type="submission" date="2020-11" db="EMBL/GenBank/DDBJ databases">
        <authorList>
            <person name="Tran Van P."/>
        </authorList>
    </citation>
    <scope>NUCLEOTIDE SEQUENCE</scope>
</reference>
<accession>A0A7R9FHL1</accession>
<organism evidence="2">
    <name type="scientific">Timema tahoe</name>
    <dbReference type="NCBI Taxonomy" id="61484"/>
    <lineage>
        <taxon>Eukaryota</taxon>
        <taxon>Metazoa</taxon>
        <taxon>Ecdysozoa</taxon>
        <taxon>Arthropoda</taxon>
        <taxon>Hexapoda</taxon>
        <taxon>Insecta</taxon>
        <taxon>Pterygota</taxon>
        <taxon>Neoptera</taxon>
        <taxon>Polyneoptera</taxon>
        <taxon>Phasmatodea</taxon>
        <taxon>Timematodea</taxon>
        <taxon>Timematoidea</taxon>
        <taxon>Timematidae</taxon>
        <taxon>Timema</taxon>
    </lineage>
</organism>
<gene>
    <name evidence="2" type="ORF">TTEB3V08_LOCUS1791</name>
</gene>
<sequence length="109" mass="12568">MYRHSSQVWDGMDGMVGFHQGKMGERPPPPPPREGVEEGRSKRTKIVQTPVVTSFPGACCVMCPVSAIEPYNRFWDRMVKEKLLNSEGRELRRALFSLKQIFQVRTNMR</sequence>
<evidence type="ECO:0000256" key="1">
    <source>
        <dbReference type="SAM" id="MobiDB-lite"/>
    </source>
</evidence>
<protein>
    <submittedName>
        <fullName evidence="2">Uncharacterized protein</fullName>
    </submittedName>
</protein>
<name>A0A7R9FHL1_9NEOP</name>
<dbReference type="EMBL" id="OE000382">
    <property type="protein sequence ID" value="CAD7453662.1"/>
    <property type="molecule type" value="Genomic_DNA"/>
</dbReference>
<dbReference type="AlphaFoldDB" id="A0A7R9FHL1"/>
<feature type="region of interest" description="Disordered" evidence="1">
    <location>
        <begin position="1"/>
        <end position="45"/>
    </location>
</feature>
<proteinExistence type="predicted"/>